<proteinExistence type="predicted"/>
<evidence type="ECO:0000259" key="2">
    <source>
        <dbReference type="PROSITE" id="PS50106"/>
    </source>
</evidence>
<dbReference type="EMBL" id="BNAL01000010">
    <property type="protein sequence ID" value="GHG00825.1"/>
    <property type="molecule type" value="Genomic_DNA"/>
</dbReference>
<dbReference type="Pfam" id="PF03572">
    <property type="entry name" value="Peptidase_S41"/>
    <property type="match status" value="1"/>
</dbReference>
<dbReference type="Gene3D" id="3.90.226.10">
    <property type="entry name" value="2-enoyl-CoA Hydratase, Chain A, domain 1"/>
    <property type="match status" value="1"/>
</dbReference>
<accession>A0ABQ3K2X2</accession>
<dbReference type="PANTHER" id="PTHR32060:SF30">
    <property type="entry name" value="CARBOXY-TERMINAL PROCESSING PROTEASE CTPA"/>
    <property type="match status" value="1"/>
</dbReference>
<gene>
    <name evidence="3" type="ORF">GCM10017783_11350</name>
</gene>
<dbReference type="SMART" id="SM00245">
    <property type="entry name" value="TSPc"/>
    <property type="match status" value="1"/>
</dbReference>
<dbReference type="SUPFAM" id="SSF50156">
    <property type="entry name" value="PDZ domain-like"/>
    <property type="match status" value="1"/>
</dbReference>
<dbReference type="InterPro" id="IPR001478">
    <property type="entry name" value="PDZ"/>
</dbReference>
<dbReference type="SMART" id="SM00228">
    <property type="entry name" value="PDZ"/>
    <property type="match status" value="1"/>
</dbReference>
<keyword evidence="4" id="KW-1185">Reference proteome</keyword>
<evidence type="ECO:0000313" key="3">
    <source>
        <dbReference type="EMBL" id="GHG00825.1"/>
    </source>
</evidence>
<dbReference type="PROSITE" id="PS50106">
    <property type="entry name" value="PDZ"/>
    <property type="match status" value="1"/>
</dbReference>
<dbReference type="GO" id="GO:0008233">
    <property type="term" value="F:peptidase activity"/>
    <property type="evidence" value="ECO:0007669"/>
    <property type="project" value="UniProtKB-KW"/>
</dbReference>
<dbReference type="InterPro" id="IPR041489">
    <property type="entry name" value="PDZ_6"/>
</dbReference>
<feature type="signal peptide" evidence="1">
    <location>
        <begin position="1"/>
        <end position="25"/>
    </location>
</feature>
<dbReference type="SUPFAM" id="SSF52096">
    <property type="entry name" value="ClpP/crotonase"/>
    <property type="match status" value="1"/>
</dbReference>
<dbReference type="PANTHER" id="PTHR32060">
    <property type="entry name" value="TAIL-SPECIFIC PROTEASE"/>
    <property type="match status" value="1"/>
</dbReference>
<feature type="chain" id="PRO_5045756178" evidence="1">
    <location>
        <begin position="26"/>
        <end position="456"/>
    </location>
</feature>
<name>A0ABQ3K2X2_9DEIO</name>
<keyword evidence="3" id="KW-0645">Protease</keyword>
<dbReference type="InterPro" id="IPR005151">
    <property type="entry name" value="Tail-specific_protease"/>
</dbReference>
<dbReference type="InterPro" id="IPR029045">
    <property type="entry name" value="ClpP/crotonase-like_dom_sf"/>
</dbReference>
<organism evidence="3 4">
    <name type="scientific">Deinococcus piscis</name>
    <dbReference type="NCBI Taxonomy" id="394230"/>
    <lineage>
        <taxon>Bacteria</taxon>
        <taxon>Thermotogati</taxon>
        <taxon>Deinococcota</taxon>
        <taxon>Deinococci</taxon>
        <taxon>Deinococcales</taxon>
        <taxon>Deinococcaceae</taxon>
        <taxon>Deinococcus</taxon>
    </lineage>
</organism>
<sequence>MKGRVRHSSLLLLAALLAWPGAASAAAAIPARPLGALAAPPVTAPALVRPTSSPAQQAFEQVAGRLQGDYAGLSGVDRAALIQEYRARLEAVCQGQGQRCPAETAYPVIEAQLTALGDPHTFLQWPDEYQDFVSSALGGQRLQFGFKLAELDGERRLITEVVPGSAADRAGLRRGDVLWQLAGKPYRYSDLSDARESAAPITLGLERQGQRLSVQLTAARTAAADPPRLSWVSGQRGVQGRTAVIRIPTFLSAGEVAARVHEQVGQARSGGAGGLVVDLRGNTGGSLLECDLAASAFVPEFSRVAHSAGRQSVTRVAGGRRWDDGVLVGRVSRPQEWSGPLAVLVDEASASCAEFFAYEVQRSGRGVVVGAPTSGVGNTATRVFPLVGGAGLQITTLHYSKPGGQAYPVQVRPDLSAQSGEAFLRALAQGRDLTLEAGVQSLRRQSMARSAVQRAE</sequence>
<comment type="caution">
    <text evidence="3">The sequence shown here is derived from an EMBL/GenBank/DDBJ whole genome shotgun (WGS) entry which is preliminary data.</text>
</comment>
<dbReference type="Pfam" id="PF17820">
    <property type="entry name" value="PDZ_6"/>
    <property type="match status" value="1"/>
</dbReference>
<dbReference type="Proteomes" id="UP000632154">
    <property type="component" value="Unassembled WGS sequence"/>
</dbReference>
<protein>
    <submittedName>
        <fullName evidence="3">Protease</fullName>
    </submittedName>
</protein>
<keyword evidence="1" id="KW-0732">Signal</keyword>
<dbReference type="GO" id="GO:0006508">
    <property type="term" value="P:proteolysis"/>
    <property type="evidence" value="ECO:0007669"/>
    <property type="project" value="UniProtKB-KW"/>
</dbReference>
<evidence type="ECO:0000256" key="1">
    <source>
        <dbReference type="SAM" id="SignalP"/>
    </source>
</evidence>
<reference evidence="4" key="1">
    <citation type="journal article" date="2019" name="Int. J. Syst. Evol. Microbiol.">
        <title>The Global Catalogue of Microorganisms (GCM) 10K type strain sequencing project: providing services to taxonomists for standard genome sequencing and annotation.</title>
        <authorList>
            <consortium name="The Broad Institute Genomics Platform"/>
            <consortium name="The Broad Institute Genome Sequencing Center for Infectious Disease"/>
            <person name="Wu L."/>
            <person name="Ma J."/>
        </authorList>
    </citation>
    <scope>NUCLEOTIDE SEQUENCE [LARGE SCALE GENOMIC DNA]</scope>
    <source>
        <strain evidence="4">CGMCC 1.18439</strain>
    </source>
</reference>
<evidence type="ECO:0000313" key="4">
    <source>
        <dbReference type="Proteomes" id="UP000632154"/>
    </source>
</evidence>
<dbReference type="InterPro" id="IPR036034">
    <property type="entry name" value="PDZ_sf"/>
</dbReference>
<feature type="domain" description="PDZ" evidence="2">
    <location>
        <begin position="139"/>
        <end position="192"/>
    </location>
</feature>
<dbReference type="CDD" id="cd06567">
    <property type="entry name" value="Peptidase_S41"/>
    <property type="match status" value="1"/>
</dbReference>
<dbReference type="RefSeq" id="WP_189642707.1">
    <property type="nucleotide sequence ID" value="NZ_BNAL01000010.1"/>
</dbReference>
<dbReference type="Gene3D" id="2.30.42.10">
    <property type="match status" value="1"/>
</dbReference>
<keyword evidence="3" id="KW-0378">Hydrolase</keyword>